<dbReference type="EMBL" id="JAUOEM010000004">
    <property type="protein sequence ID" value="MDO5988301.1"/>
    <property type="molecule type" value="Genomic_DNA"/>
</dbReference>
<comment type="caution">
    <text evidence="1">The sequence shown here is derived from an EMBL/GenBank/DDBJ whole genome shotgun (WGS) entry which is preliminary data.</text>
</comment>
<evidence type="ECO:0000313" key="2">
    <source>
        <dbReference type="Proteomes" id="UP001176891"/>
    </source>
</evidence>
<dbReference type="InterPro" id="IPR021516">
    <property type="entry name" value="DUF3179"/>
</dbReference>
<protein>
    <submittedName>
        <fullName evidence="1">DUF3179 domain-containing protein</fullName>
    </submittedName>
</protein>
<name>A0ABT8X2W5_9FLAO</name>
<accession>A0ABT8X2W5</accession>
<organism evidence="1 2">
    <name type="scientific">Flavivirga amylovorans</name>
    <dbReference type="NCBI Taxonomy" id="870486"/>
    <lineage>
        <taxon>Bacteria</taxon>
        <taxon>Pseudomonadati</taxon>
        <taxon>Bacteroidota</taxon>
        <taxon>Flavobacteriia</taxon>
        <taxon>Flavobacteriales</taxon>
        <taxon>Flavobacteriaceae</taxon>
        <taxon>Flavivirga</taxon>
    </lineage>
</organism>
<dbReference type="Pfam" id="PF11376">
    <property type="entry name" value="DUF3179"/>
    <property type="match status" value="1"/>
</dbReference>
<gene>
    <name evidence="1" type="ORF">Q4Q39_12875</name>
</gene>
<reference evidence="1" key="1">
    <citation type="submission" date="2023-07" db="EMBL/GenBank/DDBJ databases">
        <title>Two novel species in the genus Flavivirga.</title>
        <authorList>
            <person name="Kwon K."/>
        </authorList>
    </citation>
    <scope>NUCLEOTIDE SEQUENCE</scope>
    <source>
        <strain evidence="1">KACC 14157</strain>
    </source>
</reference>
<keyword evidence="2" id="KW-1185">Reference proteome</keyword>
<dbReference type="RefSeq" id="WP_303282913.1">
    <property type="nucleotide sequence ID" value="NZ_BAABCZ010000009.1"/>
</dbReference>
<sequence>MKKNAFYLFTYCSLLISCSTSDVNNDKPSDGSNENSNNSSQWLIPISDVKDGGPGKDGIPSIDNPFFTTANNANFLNDNDLVVGIIEGDQAKAYPHFILDWHEVVNDEISNTFFTLNYCPLTGTAFAWESISNGTRTTFGVSGLLYNANLILYDRNTDSNWSQLRLECVNGQLINNTPKLIDVVETNWKTWKTLYPNTEVLTTQTGFSRTYGTSPYGDYATNNNRFIFTPEIINTSLPNKKRIYAIIDGDKSKVYQFSDFNNGNVIRDTFKATDYLIVGNNNLIYGYELSGDQKDLTFDYGFSNSEAFFKDNEGNKWSIFGKAIEGPRQGETLLGAKSVISYWFAIAAFYPDPEIYTP</sequence>
<evidence type="ECO:0000313" key="1">
    <source>
        <dbReference type="EMBL" id="MDO5988301.1"/>
    </source>
</evidence>
<dbReference type="Proteomes" id="UP001176891">
    <property type="component" value="Unassembled WGS sequence"/>
</dbReference>
<proteinExistence type="predicted"/>
<dbReference type="PROSITE" id="PS51257">
    <property type="entry name" value="PROKAR_LIPOPROTEIN"/>
    <property type="match status" value="1"/>
</dbReference>